<evidence type="ECO:0000256" key="4">
    <source>
        <dbReference type="ARBA" id="ARBA00022729"/>
    </source>
</evidence>
<dbReference type="Gene3D" id="3.10.20.310">
    <property type="entry name" value="membrane protein fhac"/>
    <property type="match status" value="2"/>
</dbReference>
<keyword evidence="12" id="KW-1185">Reference proteome</keyword>
<organism evidence="10 11">
    <name type="scientific">Sphaerotilus sulfidivorans</name>
    <dbReference type="NCBI Taxonomy" id="639200"/>
    <lineage>
        <taxon>Bacteria</taxon>
        <taxon>Pseudomonadati</taxon>
        <taxon>Pseudomonadota</taxon>
        <taxon>Betaproteobacteria</taxon>
        <taxon>Burkholderiales</taxon>
        <taxon>Sphaerotilaceae</taxon>
        <taxon>Sphaerotilus</taxon>
    </lineage>
</organism>
<dbReference type="Proteomes" id="UP000323522">
    <property type="component" value="Chromosome"/>
</dbReference>
<evidence type="ECO:0000256" key="7">
    <source>
        <dbReference type="SAM" id="SignalP"/>
    </source>
</evidence>
<dbReference type="PANTHER" id="PTHR12815">
    <property type="entry name" value="SORTING AND ASSEMBLY MACHINERY SAMM50 PROTEIN FAMILY MEMBER"/>
    <property type="match status" value="1"/>
</dbReference>
<evidence type="ECO:0000256" key="3">
    <source>
        <dbReference type="ARBA" id="ARBA00022692"/>
    </source>
</evidence>
<feature type="chain" id="PRO_5044618785" evidence="7">
    <location>
        <begin position="28"/>
        <end position="634"/>
    </location>
</feature>
<keyword evidence="4 7" id="KW-0732">Signal</keyword>
<comment type="subcellular location">
    <subcellularLocation>
        <location evidence="1">Membrane</location>
    </subcellularLocation>
</comment>
<evidence type="ECO:0000313" key="11">
    <source>
        <dbReference type="Proteomes" id="UP000323522"/>
    </source>
</evidence>
<dbReference type="AlphaFoldDB" id="A0A5C1Q189"/>
<dbReference type="InterPro" id="IPR000184">
    <property type="entry name" value="Bac_surfAg_D15"/>
</dbReference>
<dbReference type="KEGG" id="snn:EWH46_11190"/>
<reference evidence="9 12" key="2">
    <citation type="submission" date="2024-06" db="EMBL/GenBank/DDBJ databases">
        <title>Genomic Encyclopedia of Type Strains, Phase IV (KMG-IV): sequencing the most valuable type-strain genomes for metagenomic binning, comparative biology and taxonomic classification.</title>
        <authorList>
            <person name="Goeker M."/>
        </authorList>
    </citation>
    <scope>NUCLEOTIDE SEQUENCE [LARGE SCALE GENOMIC DNA]</scope>
    <source>
        <strain evidence="9 12">D-501</strain>
    </source>
</reference>
<keyword evidence="6" id="KW-0998">Cell outer membrane</keyword>
<dbReference type="Pfam" id="PF01103">
    <property type="entry name" value="Omp85"/>
    <property type="match status" value="1"/>
</dbReference>
<dbReference type="GO" id="GO:0019867">
    <property type="term" value="C:outer membrane"/>
    <property type="evidence" value="ECO:0007669"/>
    <property type="project" value="InterPro"/>
</dbReference>
<dbReference type="InterPro" id="IPR039910">
    <property type="entry name" value="D15-like"/>
</dbReference>
<protein>
    <submittedName>
        <fullName evidence="10">Outer membrane protein assembly factor</fullName>
    </submittedName>
    <submittedName>
        <fullName evidence="9">Translocation and assembly module TamA</fullName>
    </submittedName>
</protein>
<dbReference type="EMBL" id="CP035708">
    <property type="protein sequence ID" value="QEN01287.1"/>
    <property type="molecule type" value="Genomic_DNA"/>
</dbReference>
<feature type="signal peptide" evidence="7">
    <location>
        <begin position="1"/>
        <end position="27"/>
    </location>
</feature>
<dbReference type="RefSeq" id="WP_149503984.1">
    <property type="nucleotide sequence ID" value="NZ_CP035708.1"/>
</dbReference>
<dbReference type="Gene3D" id="2.40.160.50">
    <property type="entry name" value="membrane protein fhac: a member of the omp85/tpsb transporter family"/>
    <property type="match status" value="1"/>
</dbReference>
<keyword evidence="5" id="KW-0472">Membrane</keyword>
<dbReference type="PANTHER" id="PTHR12815:SF47">
    <property type="entry name" value="TRANSLOCATION AND ASSEMBLY MODULE SUBUNIT TAMA"/>
    <property type="match status" value="1"/>
</dbReference>
<evidence type="ECO:0000256" key="5">
    <source>
        <dbReference type="ARBA" id="ARBA00023136"/>
    </source>
</evidence>
<accession>A0A5C1Q189</accession>
<evidence type="ECO:0000313" key="12">
    <source>
        <dbReference type="Proteomes" id="UP001549111"/>
    </source>
</evidence>
<gene>
    <name evidence="9" type="ORF">ABIC99_000093</name>
    <name evidence="10" type="ORF">EWH46_11190</name>
</gene>
<dbReference type="EMBL" id="JBEPLS010000001">
    <property type="protein sequence ID" value="MET3602317.1"/>
    <property type="molecule type" value="Genomic_DNA"/>
</dbReference>
<evidence type="ECO:0000313" key="10">
    <source>
        <dbReference type="EMBL" id="QEN01287.1"/>
    </source>
</evidence>
<evidence type="ECO:0000256" key="6">
    <source>
        <dbReference type="ARBA" id="ARBA00023237"/>
    </source>
</evidence>
<feature type="domain" description="Bacterial surface antigen (D15)" evidence="8">
    <location>
        <begin position="346"/>
        <end position="633"/>
    </location>
</feature>
<dbReference type="OrthoDB" id="9769707at2"/>
<name>A0A5C1Q189_9BURK</name>
<reference evidence="10 11" key="1">
    <citation type="submission" date="2019-02" db="EMBL/GenBank/DDBJ databases">
        <title>Complete Genome Sequence and Methylome Analysis of Sphaerotilus natans subsp. sulfidivorans D-507.</title>
        <authorList>
            <person name="Fomenkov A."/>
            <person name="Gridneva E."/>
            <person name="Smolyakov D."/>
            <person name="Dubinina G."/>
            <person name="Vincze T."/>
            <person name="Grabovich M."/>
            <person name="Roberts R.J."/>
        </authorList>
    </citation>
    <scope>NUCLEOTIDE SEQUENCE [LARGE SCALE GENOMIC DNA]</scope>
    <source>
        <strain evidence="10 11">D-507</strain>
    </source>
</reference>
<keyword evidence="3" id="KW-0812">Transmembrane</keyword>
<sequence length="634" mass="68989">MRRGVRPLTWPTALTALALLAATTAQAQALATAPAPSAPVVRDEASPEEVTWTLEIEAPEPLRALLQRHLDLSRYLASPETAQVPRTELMRLRQAAPAQARALLETEGRFGATVRTEATDRGERVPVVPGGPALPQVRLRLIVDPGPQTRVESARIEFEGALSLAADAGEARAQELQRQARESWSLGPGRPFTQDGWSSAKGATLALLRAQGHATAAWSGTVAQIDAAQAQARLFLVADSGPLYRFGEIRYEGLDHVRVDAVRALENFAPGDPLREQTLQEFQARLGRSSLFDTVAVQMEPDPALAEAMPVTVRLRERPLQQATLGLGVSDASGPRITLEHQHQRWFGWGWQARTRLQLAQTDRLAALDLTSHPHPGPYRNVAAALAQHAEASGLAVTTQSARLGRSKDDERLERLYYLEWQRVRTRVIDDGSVNDDTTALSLNYQWIWRDLDNALLPTRGTSLSLLTGAGQSYRATPRETGAFARATGRLTRYERLGPWYASARVQLGQVFARDAVAVPYTLLFRAGGDDSVRGYGSQDLGPVDADGAAVGGRVLAVASVEAGHPLRRGDPAFQGAVFVDAGNAEASWKGFNPLLGYGVGLRWRSPVGALRLDLAYGQQARRLRLHFSLGITY</sequence>
<dbReference type="Proteomes" id="UP001549111">
    <property type="component" value="Unassembled WGS sequence"/>
</dbReference>
<evidence type="ECO:0000256" key="1">
    <source>
        <dbReference type="ARBA" id="ARBA00004370"/>
    </source>
</evidence>
<proteinExistence type="predicted"/>
<keyword evidence="2" id="KW-1134">Transmembrane beta strand</keyword>
<evidence type="ECO:0000256" key="2">
    <source>
        <dbReference type="ARBA" id="ARBA00022452"/>
    </source>
</evidence>
<evidence type="ECO:0000259" key="8">
    <source>
        <dbReference type="Pfam" id="PF01103"/>
    </source>
</evidence>
<evidence type="ECO:0000313" key="9">
    <source>
        <dbReference type="EMBL" id="MET3602317.1"/>
    </source>
</evidence>